<feature type="transmembrane region" description="Helical" evidence="2">
    <location>
        <begin position="326"/>
        <end position="349"/>
    </location>
</feature>
<comment type="caution">
    <text evidence="3">The sequence shown here is derived from an EMBL/GenBank/DDBJ whole genome shotgun (WGS) entry which is preliminary data.</text>
</comment>
<feature type="region of interest" description="Disordered" evidence="1">
    <location>
        <begin position="1"/>
        <end position="21"/>
    </location>
</feature>
<sequence length="620" mass="66913">MTTSETTAESRPRTRGAEGRPWTRGDAVLAAGLVMVAVQLVWKFDLVRRSYFRQDDFTFIARGLEHGLTWDYLMRVDYGHLVPGPFAIQWALGRLGVYNDVLAHAVAMTLLGAAGLALLRLLRLLFGPRPAILVPLAFYLLTPLTISSLSWWAVLIETLPFQIALPMALSSHVHYARTGRFGHALAAAAWTAAGMAFFVKAPFILVLALALSVGWLRRPRQWPAWALYAGVVAVYAVVFFRQLFTSVQLTDDTVRPSLPSLSVAARFAWTLLWGSLAPGTFGGPWKWLPIGDDYAIAATPPALAWAALGLAAVAVAVSIRYRRRAWLAWLILLGYVLLADVVPVLIGRVEQLGPDLGGYELRYVSSTSMVLALVIGLAFIPLRDEERPWLRPAPRLRLVWVPLAAVVAAGSIWSVTAYGHLPLGQHVKSYVETARVALKRTPPGAVIVDTYVPAKVVVATFFYQYALTSKVLGPIAAHPVTWTGRLNGPVSGPLVFDDQGRLRPVSIEGAVVPGRSPCTRVGPAGVHFRLPLSLPKGAWTAQIGYLNPVETTLSVRLGGTETRVPAGKDLGSTYAAVEGGGTDLVLRTLDGRSACVGEIRVGIPRPALNATAVPPQPVGG</sequence>
<feature type="transmembrane region" description="Helical" evidence="2">
    <location>
        <begin position="361"/>
        <end position="380"/>
    </location>
</feature>
<dbReference type="Proteomes" id="UP000579153">
    <property type="component" value="Unassembled WGS sequence"/>
</dbReference>
<keyword evidence="4" id="KW-1185">Reference proteome</keyword>
<feature type="transmembrane region" description="Helical" evidence="2">
    <location>
        <begin position="101"/>
        <end position="119"/>
    </location>
</feature>
<keyword evidence="2" id="KW-0472">Membrane</keyword>
<dbReference type="AlphaFoldDB" id="A0A7W9G5J0"/>
<name>A0A7W9G5J0_9ACTN</name>
<feature type="transmembrane region" description="Helical" evidence="2">
    <location>
        <begin position="222"/>
        <end position="240"/>
    </location>
</feature>
<dbReference type="RefSeq" id="WP_185071064.1">
    <property type="nucleotide sequence ID" value="NZ_JACHMB010000001.1"/>
</dbReference>
<evidence type="ECO:0000313" key="3">
    <source>
        <dbReference type="EMBL" id="MBB5777513.1"/>
    </source>
</evidence>
<organism evidence="3 4">
    <name type="scientific">Nonomuraea jabiensis</name>
    <dbReference type="NCBI Taxonomy" id="882448"/>
    <lineage>
        <taxon>Bacteria</taxon>
        <taxon>Bacillati</taxon>
        <taxon>Actinomycetota</taxon>
        <taxon>Actinomycetes</taxon>
        <taxon>Streptosporangiales</taxon>
        <taxon>Streptosporangiaceae</taxon>
        <taxon>Nonomuraea</taxon>
    </lineage>
</organism>
<protein>
    <recommendedName>
        <fullName evidence="5">4-amino-4-deoxy-L-arabinose transferase</fullName>
    </recommendedName>
</protein>
<evidence type="ECO:0008006" key="5">
    <source>
        <dbReference type="Google" id="ProtNLM"/>
    </source>
</evidence>
<evidence type="ECO:0000256" key="2">
    <source>
        <dbReference type="SAM" id="Phobius"/>
    </source>
</evidence>
<reference evidence="3 4" key="1">
    <citation type="submission" date="2020-08" db="EMBL/GenBank/DDBJ databases">
        <title>Sequencing the genomes of 1000 actinobacteria strains.</title>
        <authorList>
            <person name="Klenk H.-P."/>
        </authorList>
    </citation>
    <scope>NUCLEOTIDE SEQUENCE [LARGE SCALE GENOMIC DNA]</scope>
    <source>
        <strain evidence="3 4">DSM 45507</strain>
    </source>
</reference>
<feature type="compositionally biased region" description="Basic and acidic residues" evidence="1">
    <location>
        <begin position="8"/>
        <end position="21"/>
    </location>
</feature>
<keyword evidence="2" id="KW-1133">Transmembrane helix</keyword>
<evidence type="ECO:0000256" key="1">
    <source>
        <dbReference type="SAM" id="MobiDB-lite"/>
    </source>
</evidence>
<feature type="transmembrane region" description="Helical" evidence="2">
    <location>
        <begin position="131"/>
        <end position="153"/>
    </location>
</feature>
<evidence type="ECO:0000313" key="4">
    <source>
        <dbReference type="Proteomes" id="UP000579153"/>
    </source>
</evidence>
<proteinExistence type="predicted"/>
<accession>A0A7W9G5J0</accession>
<feature type="transmembrane region" description="Helical" evidence="2">
    <location>
        <begin position="400"/>
        <end position="421"/>
    </location>
</feature>
<gene>
    <name evidence="3" type="ORF">HD596_004269</name>
</gene>
<feature type="transmembrane region" description="Helical" evidence="2">
    <location>
        <begin position="302"/>
        <end position="319"/>
    </location>
</feature>
<keyword evidence="2" id="KW-0812">Transmembrane</keyword>
<feature type="transmembrane region" description="Helical" evidence="2">
    <location>
        <begin position="21"/>
        <end position="42"/>
    </location>
</feature>
<dbReference type="EMBL" id="JACHMB010000001">
    <property type="protein sequence ID" value="MBB5777513.1"/>
    <property type="molecule type" value="Genomic_DNA"/>
</dbReference>
<feature type="transmembrane region" description="Helical" evidence="2">
    <location>
        <begin position="188"/>
        <end position="216"/>
    </location>
</feature>